<proteinExistence type="predicted"/>
<accession>A0A0A6UKM4</accession>
<dbReference type="Proteomes" id="UP000054537">
    <property type="component" value="Unassembled WGS sequence"/>
</dbReference>
<dbReference type="AlphaFoldDB" id="A0A0A6UKM4"/>
<comment type="caution">
    <text evidence="1">The sequence shown here is derived from an EMBL/GenBank/DDBJ whole genome shotgun (WGS) entry which is preliminary data.</text>
</comment>
<evidence type="ECO:0000313" key="2">
    <source>
        <dbReference type="Proteomes" id="UP000054537"/>
    </source>
</evidence>
<reference evidence="1 2" key="1">
    <citation type="submission" date="2014-10" db="EMBL/GenBank/DDBJ databases">
        <title>Draft genome sequence of Actinoplanes utahensis NRRL 12052.</title>
        <authorList>
            <person name="Velasco-Bucheli B."/>
            <person name="del Cerro C."/>
            <person name="Hormigo D."/>
            <person name="Garcia J.L."/>
            <person name="Acebal C."/>
            <person name="Arroyo M."/>
            <person name="de la Mata I."/>
        </authorList>
    </citation>
    <scope>NUCLEOTIDE SEQUENCE [LARGE SCALE GENOMIC DNA]</scope>
    <source>
        <strain evidence="1 2">NRRL 12052</strain>
    </source>
</reference>
<dbReference type="EMBL" id="JRTT01000021">
    <property type="protein sequence ID" value="KHD76001.1"/>
    <property type="molecule type" value="Genomic_DNA"/>
</dbReference>
<sequence>MQWFATALLREPSRAAQTAPVIAMVAELLDILRDEHTPDQQAHRALRRAVRWLRVFATESSRPTTRNSSTTDHHVLAISAKDLADAAASRQLATTWLRGTPQAAIRTEPVIGVVAQLHYDLQCSSKGQEAQSRLRHAVRLLEVFVADEEAAPQPR</sequence>
<name>A0A0A6UKM4_ACTUT</name>
<evidence type="ECO:0000313" key="1">
    <source>
        <dbReference type="EMBL" id="KHD76001.1"/>
    </source>
</evidence>
<protein>
    <submittedName>
        <fullName evidence="1">Uncharacterized protein</fullName>
    </submittedName>
</protein>
<gene>
    <name evidence="1" type="ORF">MB27_19105</name>
</gene>
<keyword evidence="2" id="KW-1185">Reference proteome</keyword>
<organism evidence="1 2">
    <name type="scientific">Actinoplanes utahensis</name>
    <dbReference type="NCBI Taxonomy" id="1869"/>
    <lineage>
        <taxon>Bacteria</taxon>
        <taxon>Bacillati</taxon>
        <taxon>Actinomycetota</taxon>
        <taxon>Actinomycetes</taxon>
        <taxon>Micromonosporales</taxon>
        <taxon>Micromonosporaceae</taxon>
        <taxon>Actinoplanes</taxon>
    </lineage>
</organism>